<evidence type="ECO:0000313" key="2">
    <source>
        <dbReference type="EMBL" id="KKN21671.1"/>
    </source>
</evidence>
<accession>A0A0F9R8X4</accession>
<protein>
    <submittedName>
        <fullName evidence="2">Uncharacterized protein</fullName>
    </submittedName>
</protein>
<keyword evidence="1" id="KW-1133">Transmembrane helix</keyword>
<sequence length="75" mass="8350">MLAINHKRYICNVLWLSGTYDVRCDVFGNVLWIIEISLFLLPMARSLTSFGPTFMAAWAGYGNNVGSGDCTVWGD</sequence>
<name>A0A0F9R8X4_9ZZZZ</name>
<comment type="caution">
    <text evidence="2">The sequence shown here is derived from an EMBL/GenBank/DDBJ whole genome shotgun (WGS) entry which is preliminary data.</text>
</comment>
<proteinExistence type="predicted"/>
<keyword evidence="1" id="KW-0472">Membrane</keyword>
<feature type="transmembrane region" description="Helical" evidence="1">
    <location>
        <begin position="26"/>
        <end position="44"/>
    </location>
</feature>
<evidence type="ECO:0000256" key="1">
    <source>
        <dbReference type="SAM" id="Phobius"/>
    </source>
</evidence>
<keyword evidence="1" id="KW-0812">Transmembrane</keyword>
<dbReference type="EMBL" id="LAZR01003128">
    <property type="protein sequence ID" value="KKN21671.1"/>
    <property type="molecule type" value="Genomic_DNA"/>
</dbReference>
<dbReference type="AlphaFoldDB" id="A0A0F9R8X4"/>
<gene>
    <name evidence="2" type="ORF">LCGC14_0922990</name>
</gene>
<reference evidence="2" key="1">
    <citation type="journal article" date="2015" name="Nature">
        <title>Complex archaea that bridge the gap between prokaryotes and eukaryotes.</title>
        <authorList>
            <person name="Spang A."/>
            <person name="Saw J.H."/>
            <person name="Jorgensen S.L."/>
            <person name="Zaremba-Niedzwiedzka K."/>
            <person name="Martijn J."/>
            <person name="Lind A.E."/>
            <person name="van Eijk R."/>
            <person name="Schleper C."/>
            <person name="Guy L."/>
            <person name="Ettema T.J."/>
        </authorList>
    </citation>
    <scope>NUCLEOTIDE SEQUENCE</scope>
</reference>
<organism evidence="2">
    <name type="scientific">marine sediment metagenome</name>
    <dbReference type="NCBI Taxonomy" id="412755"/>
    <lineage>
        <taxon>unclassified sequences</taxon>
        <taxon>metagenomes</taxon>
        <taxon>ecological metagenomes</taxon>
    </lineage>
</organism>